<comment type="caution">
    <text evidence="1">The sequence shown here is derived from an EMBL/GenBank/DDBJ whole genome shotgun (WGS) entry which is preliminary data.</text>
</comment>
<accession>A0ABU5HPB4</accession>
<sequence length="92" mass="10929">MEEVLSNQQARPGDTTQLMHAIFSSDDEMMSFYLTLNCFMNPESYLVERTDRKRLHYSAKKFSTSLPVRFLYSSFIDFSNWTRHSFFFSFAV</sequence>
<reference evidence="1 2" key="1">
    <citation type="submission" date="2023-04" db="EMBL/GenBank/DDBJ databases">
        <title>Bacteroides pacosi sp. nov., isolated from the fecal material of an alpaca.</title>
        <authorList>
            <person name="Miller S."/>
            <person name="Hendry M."/>
            <person name="King J."/>
            <person name="Sankaranarayanan K."/>
            <person name="Lawson P.A."/>
        </authorList>
    </citation>
    <scope>NUCLEOTIDE SEQUENCE [LARGE SCALE GENOMIC DNA]</scope>
    <source>
        <strain evidence="1 2">A2-P53</strain>
    </source>
</reference>
<evidence type="ECO:0000313" key="1">
    <source>
        <dbReference type="EMBL" id="MDY7257407.1"/>
    </source>
</evidence>
<evidence type="ECO:0000313" key="2">
    <source>
        <dbReference type="Proteomes" id="UP001292913"/>
    </source>
</evidence>
<keyword evidence="2" id="KW-1185">Reference proteome</keyword>
<name>A0ABU5HPB4_9BACE</name>
<dbReference type="RefSeq" id="WP_321020823.1">
    <property type="nucleotide sequence ID" value="NZ_JARZAK010000003.1"/>
</dbReference>
<organism evidence="1 2">
    <name type="scientific">Bacteroides vicugnae</name>
    <dbReference type="NCBI Taxonomy" id="3037989"/>
    <lineage>
        <taxon>Bacteria</taxon>
        <taxon>Pseudomonadati</taxon>
        <taxon>Bacteroidota</taxon>
        <taxon>Bacteroidia</taxon>
        <taxon>Bacteroidales</taxon>
        <taxon>Bacteroidaceae</taxon>
        <taxon>Bacteroides</taxon>
    </lineage>
</organism>
<proteinExistence type="predicted"/>
<dbReference type="Proteomes" id="UP001292913">
    <property type="component" value="Unassembled WGS sequence"/>
</dbReference>
<dbReference type="EMBL" id="JARZAK010000003">
    <property type="protein sequence ID" value="MDY7257407.1"/>
    <property type="molecule type" value="Genomic_DNA"/>
</dbReference>
<protein>
    <submittedName>
        <fullName evidence="1">Uncharacterized protein</fullName>
    </submittedName>
</protein>
<gene>
    <name evidence="1" type="ORF">QHG74_06730</name>
</gene>